<evidence type="ECO:0000256" key="1">
    <source>
        <dbReference type="SAM" id="Phobius"/>
    </source>
</evidence>
<evidence type="ECO:0000313" key="3">
    <source>
        <dbReference type="Proteomes" id="UP001159428"/>
    </source>
</evidence>
<evidence type="ECO:0008006" key="4">
    <source>
        <dbReference type="Google" id="ProtNLM"/>
    </source>
</evidence>
<protein>
    <recommendedName>
        <fullName evidence="4">G-protein coupled receptors family 1 profile domain-containing protein</fullName>
    </recommendedName>
</protein>
<name>A0AAU9XZM5_9CNID</name>
<sequence>MVTNCRKVSSLHPTAKVLFECLAATDLCVGLFSQPLFVTVLFLYINLGNTDIDILYYLEEVVCISNYVVFGVPVLISTAISVDRLLVLLLRLRYIH</sequence>
<keyword evidence="1" id="KW-1133">Transmembrane helix</keyword>
<comment type="caution">
    <text evidence="2">The sequence shown here is derived from an EMBL/GenBank/DDBJ whole genome shotgun (WGS) entry which is preliminary data.</text>
</comment>
<gene>
    <name evidence="2" type="ORF">PMEA_00034410</name>
</gene>
<dbReference type="EMBL" id="CALNXJ010000088">
    <property type="protein sequence ID" value="CAH3162896.1"/>
    <property type="molecule type" value="Genomic_DNA"/>
</dbReference>
<reference evidence="2 3" key="1">
    <citation type="submission" date="2022-05" db="EMBL/GenBank/DDBJ databases">
        <authorList>
            <consortium name="Genoscope - CEA"/>
            <person name="William W."/>
        </authorList>
    </citation>
    <scope>NUCLEOTIDE SEQUENCE [LARGE SCALE GENOMIC DNA]</scope>
</reference>
<keyword evidence="1" id="KW-0472">Membrane</keyword>
<evidence type="ECO:0000313" key="2">
    <source>
        <dbReference type="EMBL" id="CAH3162896.1"/>
    </source>
</evidence>
<keyword evidence="1" id="KW-0812">Transmembrane</keyword>
<organism evidence="2 3">
    <name type="scientific">Pocillopora meandrina</name>
    <dbReference type="NCBI Taxonomy" id="46732"/>
    <lineage>
        <taxon>Eukaryota</taxon>
        <taxon>Metazoa</taxon>
        <taxon>Cnidaria</taxon>
        <taxon>Anthozoa</taxon>
        <taxon>Hexacorallia</taxon>
        <taxon>Scleractinia</taxon>
        <taxon>Astrocoeniina</taxon>
        <taxon>Pocilloporidae</taxon>
        <taxon>Pocillopora</taxon>
    </lineage>
</organism>
<dbReference type="Gene3D" id="1.20.1070.10">
    <property type="entry name" value="Rhodopsin 7-helix transmembrane proteins"/>
    <property type="match status" value="1"/>
</dbReference>
<feature type="transmembrane region" description="Helical" evidence="1">
    <location>
        <begin position="67"/>
        <end position="90"/>
    </location>
</feature>
<dbReference type="Proteomes" id="UP001159428">
    <property type="component" value="Unassembled WGS sequence"/>
</dbReference>
<accession>A0AAU9XZM5</accession>
<feature type="transmembrane region" description="Helical" evidence="1">
    <location>
        <begin position="21"/>
        <end position="47"/>
    </location>
</feature>
<keyword evidence="3" id="KW-1185">Reference proteome</keyword>
<dbReference type="AlphaFoldDB" id="A0AAU9XZM5"/>
<proteinExistence type="predicted"/>